<sequence length="921" mass="101351">MTLVASHQRSSQSSKPEQDMDYLDPLFPELMTSLDDTTLPSSFIANDMLSPSSSANDSSSSTTTPSPASQYDLMHLEKQPLTASELDPTLSSLPDSYHQLTTEYYARSHLFPLPATSTSMLSSLVDDNLQIRVLGVPNIGAKSRVETQIKLCVQLLSSSGTKVHQWSYLRLDEDLLARSKLRKTQQQKQLDGRQPSMVSDESKVLSLSARVVCSTNPTKLVRMCTGCVRRERKRAERTKDGKPRYETEASGSVEEILEREKNRILVFNCTPMVNFSSGDAILPTRITCYCRHHNEKIGFRIEFVIRDHLGAVVANGSSPPIMITDDHKSSRQRGEPSPPCSTPIQGRKRGRSEDDLPPHLDFPSCSHSAIPDTPAPSRRGSVSSPGNSASIASSPSERDLTMEQPTPNSSLTSSPQTVLIGNDLLMTPMDELSFLQQMSEVTSGQQLQQQALPLHPTTPSAAMDDPSPGADQQLWPFSRRRRINGNDAATNNGYDHQPLWRTEYTPQLERLVPAQGPTYGGIEVTVLGSGFYRGLTCLFGEHAASTVYWNPNTLVCVLPPAATAGPVVVSFKEHPIVLEGQDVALFTYYDASDQALLELALQVVGMKMTGKLHDAKQIAMMIVRGDQQRTQQQGSQQQQSGQQQQQQQQQQQLSLACSADDDADDDLSLPSLDNTTSSASSLVDSDVSSVASDSDDDLSEIDSDTNLPLDHKRLEKNVIDALLASDAHDVTHTNPNGHTLLHLAVLLRYGALAKVLLDYMTPAVIDQEDRNGCTALQFACLQNNGPMVSLLLHAGASLDHDCSLGKTLDLPTDPAVHAILQQHRQPPALPRRLSFKSHVRRFYRLQTTPATAVPSDAHLDNDGLGFAQSKFDRRLYVFWLPLLIVTIGLLYYQILGDRTLMTLLQDIIPFRQRGLNSIVGY</sequence>
<dbReference type="GO" id="GO:0005634">
    <property type="term" value="C:nucleus"/>
    <property type="evidence" value="ECO:0007669"/>
    <property type="project" value="TreeGrafter"/>
</dbReference>
<dbReference type="PROSITE" id="PS50297">
    <property type="entry name" value="ANK_REP_REGION"/>
    <property type="match status" value="1"/>
</dbReference>
<dbReference type="SUPFAM" id="SSF48403">
    <property type="entry name" value="Ankyrin repeat"/>
    <property type="match status" value="1"/>
</dbReference>
<dbReference type="SUPFAM" id="SSF81296">
    <property type="entry name" value="E set domains"/>
    <property type="match status" value="1"/>
</dbReference>
<feature type="domain" description="IPT/TIG" evidence="5">
    <location>
        <begin position="505"/>
        <end position="589"/>
    </location>
</feature>
<feature type="compositionally biased region" description="Low complexity" evidence="3">
    <location>
        <begin position="50"/>
        <end position="69"/>
    </location>
</feature>
<dbReference type="SMART" id="SM00429">
    <property type="entry name" value="IPT"/>
    <property type="match status" value="1"/>
</dbReference>
<dbReference type="STRING" id="101127.A0A1X2G3Z3"/>
<gene>
    <name evidence="6" type="ORF">DM01DRAFT_1411340</name>
</gene>
<keyword evidence="4" id="KW-0472">Membrane</keyword>
<dbReference type="Gene3D" id="1.25.40.20">
    <property type="entry name" value="Ankyrin repeat-containing domain"/>
    <property type="match status" value="1"/>
</dbReference>
<dbReference type="InterPro" id="IPR057962">
    <property type="entry name" value="SPT23_MGA2_DBD"/>
</dbReference>
<dbReference type="Pfam" id="PF01833">
    <property type="entry name" value="TIG"/>
    <property type="match status" value="1"/>
</dbReference>
<feature type="compositionally biased region" description="Polar residues" evidence="3">
    <location>
        <begin position="403"/>
        <end position="416"/>
    </location>
</feature>
<dbReference type="PANTHER" id="PTHR23335:SF1">
    <property type="entry name" value="CALMODULIN-BINDING TRANSCRIPTION ACTIVATOR, ISOFORM F"/>
    <property type="match status" value="1"/>
</dbReference>
<feature type="region of interest" description="Disordered" evidence="3">
    <location>
        <begin position="1"/>
        <end position="24"/>
    </location>
</feature>
<dbReference type="Pfam" id="PF12796">
    <property type="entry name" value="Ank_2"/>
    <property type="match status" value="1"/>
</dbReference>
<dbReference type="OrthoDB" id="71307at2759"/>
<keyword evidence="7" id="KW-1185">Reference proteome</keyword>
<organism evidence="6 7">
    <name type="scientific">Hesseltinella vesiculosa</name>
    <dbReference type="NCBI Taxonomy" id="101127"/>
    <lineage>
        <taxon>Eukaryota</taxon>
        <taxon>Fungi</taxon>
        <taxon>Fungi incertae sedis</taxon>
        <taxon>Mucoromycota</taxon>
        <taxon>Mucoromycotina</taxon>
        <taxon>Mucoromycetes</taxon>
        <taxon>Mucorales</taxon>
        <taxon>Cunninghamellaceae</taxon>
        <taxon>Hesseltinella</taxon>
    </lineage>
</organism>
<dbReference type="InterPro" id="IPR014756">
    <property type="entry name" value="Ig_E-set"/>
</dbReference>
<evidence type="ECO:0000259" key="5">
    <source>
        <dbReference type="SMART" id="SM00429"/>
    </source>
</evidence>
<evidence type="ECO:0000256" key="4">
    <source>
        <dbReference type="SAM" id="Phobius"/>
    </source>
</evidence>
<evidence type="ECO:0000313" key="6">
    <source>
        <dbReference type="EMBL" id="ORX44242.1"/>
    </source>
</evidence>
<comment type="caution">
    <text evidence="6">The sequence shown here is derived from an EMBL/GenBank/DDBJ whole genome shotgun (WGS) entry which is preliminary data.</text>
</comment>
<dbReference type="PROSITE" id="PS50088">
    <property type="entry name" value="ANK_REPEAT"/>
    <property type="match status" value="1"/>
</dbReference>
<reference evidence="6 7" key="1">
    <citation type="submission" date="2016-07" db="EMBL/GenBank/DDBJ databases">
        <title>Pervasive Adenine N6-methylation of Active Genes in Fungi.</title>
        <authorList>
            <consortium name="DOE Joint Genome Institute"/>
            <person name="Mondo S.J."/>
            <person name="Dannebaum R.O."/>
            <person name="Kuo R.C."/>
            <person name="Labutti K."/>
            <person name="Haridas S."/>
            <person name="Kuo A."/>
            <person name="Salamov A."/>
            <person name="Ahrendt S.R."/>
            <person name="Lipzen A."/>
            <person name="Sullivan W."/>
            <person name="Andreopoulos W.B."/>
            <person name="Clum A."/>
            <person name="Lindquist E."/>
            <person name="Daum C."/>
            <person name="Ramamoorthy G.K."/>
            <person name="Gryganskyi A."/>
            <person name="Culley D."/>
            <person name="Magnuson J.K."/>
            <person name="James T.Y."/>
            <person name="O'Malley M.A."/>
            <person name="Stajich J.E."/>
            <person name="Spatafora J.W."/>
            <person name="Visel A."/>
            <person name="Grigoriev I.V."/>
        </authorList>
    </citation>
    <scope>NUCLEOTIDE SEQUENCE [LARGE SCALE GENOMIC DNA]</scope>
    <source>
        <strain evidence="6 7">NRRL 3301</strain>
    </source>
</reference>
<keyword evidence="1 2" id="KW-0040">ANK repeat</keyword>
<keyword evidence="4" id="KW-1133">Transmembrane helix</keyword>
<feature type="region of interest" description="Disordered" evidence="3">
    <location>
        <begin position="314"/>
        <end position="416"/>
    </location>
</feature>
<dbReference type="Proteomes" id="UP000242146">
    <property type="component" value="Unassembled WGS sequence"/>
</dbReference>
<feature type="region of interest" description="Disordered" evidence="3">
    <location>
        <begin position="45"/>
        <end position="70"/>
    </location>
</feature>
<dbReference type="EMBL" id="MCGT01000049">
    <property type="protein sequence ID" value="ORX44242.1"/>
    <property type="molecule type" value="Genomic_DNA"/>
</dbReference>
<feature type="compositionally biased region" description="Polar residues" evidence="3">
    <location>
        <begin position="1"/>
        <end position="15"/>
    </location>
</feature>
<dbReference type="AlphaFoldDB" id="A0A1X2G3Z3"/>
<feature type="compositionally biased region" description="Low complexity" evidence="3">
    <location>
        <begin position="380"/>
        <end position="395"/>
    </location>
</feature>
<feature type="compositionally biased region" description="Acidic residues" evidence="3">
    <location>
        <begin position="693"/>
        <end position="703"/>
    </location>
</feature>
<dbReference type="SMART" id="SM00248">
    <property type="entry name" value="ANK"/>
    <property type="match status" value="2"/>
</dbReference>
<proteinExistence type="predicted"/>
<dbReference type="InterPro" id="IPR013783">
    <property type="entry name" value="Ig-like_fold"/>
</dbReference>
<feature type="compositionally biased region" description="Basic and acidic residues" evidence="3">
    <location>
        <begin position="324"/>
        <end position="334"/>
    </location>
</feature>
<feature type="compositionally biased region" description="Low complexity" evidence="3">
    <location>
        <begin position="668"/>
        <end position="692"/>
    </location>
</feature>
<accession>A0A1X2G3Z3</accession>
<name>A0A1X2G3Z3_9FUNG</name>
<dbReference type="GO" id="GO:0003712">
    <property type="term" value="F:transcription coregulator activity"/>
    <property type="evidence" value="ECO:0007669"/>
    <property type="project" value="TreeGrafter"/>
</dbReference>
<keyword evidence="4" id="KW-0812">Transmembrane</keyword>
<dbReference type="InterPro" id="IPR036770">
    <property type="entry name" value="Ankyrin_rpt-contain_sf"/>
</dbReference>
<evidence type="ECO:0000313" key="7">
    <source>
        <dbReference type="Proteomes" id="UP000242146"/>
    </source>
</evidence>
<evidence type="ECO:0000256" key="2">
    <source>
        <dbReference type="PROSITE-ProRule" id="PRU00023"/>
    </source>
</evidence>
<evidence type="ECO:0000256" key="3">
    <source>
        <dbReference type="SAM" id="MobiDB-lite"/>
    </source>
</evidence>
<dbReference type="CDD" id="cd00102">
    <property type="entry name" value="IPT"/>
    <property type="match status" value="1"/>
</dbReference>
<dbReference type="GO" id="GO:0006357">
    <property type="term" value="P:regulation of transcription by RNA polymerase II"/>
    <property type="evidence" value="ECO:0007669"/>
    <property type="project" value="TreeGrafter"/>
</dbReference>
<dbReference type="InterPro" id="IPR002909">
    <property type="entry name" value="IPT_dom"/>
</dbReference>
<feature type="repeat" description="ANK" evidence="2">
    <location>
        <begin position="771"/>
        <end position="803"/>
    </location>
</feature>
<dbReference type="InterPro" id="IPR002110">
    <property type="entry name" value="Ankyrin_rpt"/>
</dbReference>
<dbReference type="Pfam" id="PF25603">
    <property type="entry name" value="SPT23_MGA2_DBD"/>
    <property type="match status" value="1"/>
</dbReference>
<dbReference type="PANTHER" id="PTHR23335">
    <property type="entry name" value="CALMODULIN-BINDING TRANSCRIPTION ACTIVATOR CAMTA"/>
    <property type="match status" value="1"/>
</dbReference>
<evidence type="ECO:0000256" key="1">
    <source>
        <dbReference type="ARBA" id="ARBA00023043"/>
    </source>
</evidence>
<feature type="compositionally biased region" description="Low complexity" evidence="3">
    <location>
        <begin position="629"/>
        <end position="658"/>
    </location>
</feature>
<dbReference type="GO" id="GO:0003690">
    <property type="term" value="F:double-stranded DNA binding"/>
    <property type="evidence" value="ECO:0007669"/>
    <property type="project" value="TreeGrafter"/>
</dbReference>
<feature type="region of interest" description="Disordered" evidence="3">
    <location>
        <begin position="629"/>
        <end position="705"/>
    </location>
</feature>
<dbReference type="Gene3D" id="2.60.40.10">
    <property type="entry name" value="Immunoglobulins"/>
    <property type="match status" value="1"/>
</dbReference>
<feature type="transmembrane region" description="Helical" evidence="4">
    <location>
        <begin position="876"/>
        <end position="895"/>
    </location>
</feature>
<protein>
    <recommendedName>
        <fullName evidence="5">IPT/TIG domain-containing protein</fullName>
    </recommendedName>
</protein>